<evidence type="ECO:0000256" key="2">
    <source>
        <dbReference type="ARBA" id="ARBA00022527"/>
    </source>
</evidence>
<name>A0ABV4Q454_9ACTN</name>
<protein>
    <recommendedName>
        <fullName evidence="1">non-specific serine/threonine protein kinase</fullName>
        <ecNumber evidence="1">2.7.11.1</ecNumber>
    </recommendedName>
</protein>
<keyword evidence="4 7" id="KW-0547">Nucleotide-binding</keyword>
<dbReference type="RefSeq" id="WP_371947176.1">
    <property type="nucleotide sequence ID" value="NZ_JAXCEI010000001.1"/>
</dbReference>
<dbReference type="EC" id="2.7.11.1" evidence="1"/>
<evidence type="ECO:0000256" key="5">
    <source>
        <dbReference type="ARBA" id="ARBA00022777"/>
    </source>
</evidence>
<evidence type="ECO:0000313" key="12">
    <source>
        <dbReference type="Proteomes" id="UP001569963"/>
    </source>
</evidence>
<dbReference type="InterPro" id="IPR017441">
    <property type="entry name" value="Protein_kinase_ATP_BS"/>
</dbReference>
<evidence type="ECO:0000256" key="9">
    <source>
        <dbReference type="SAM" id="Phobius"/>
    </source>
</evidence>
<evidence type="ECO:0000256" key="4">
    <source>
        <dbReference type="ARBA" id="ARBA00022741"/>
    </source>
</evidence>
<keyword evidence="5 11" id="KW-0418">Kinase</keyword>
<dbReference type="PROSITE" id="PS00108">
    <property type="entry name" value="PROTEIN_KINASE_ST"/>
    <property type="match status" value="1"/>
</dbReference>
<feature type="domain" description="Protein kinase" evidence="10">
    <location>
        <begin position="13"/>
        <end position="267"/>
    </location>
</feature>
<gene>
    <name evidence="11" type="ORF">SM611_02810</name>
</gene>
<keyword evidence="9" id="KW-0472">Membrane</keyword>
<dbReference type="Gene3D" id="3.30.200.20">
    <property type="entry name" value="Phosphorylase Kinase, domain 1"/>
    <property type="match status" value="1"/>
</dbReference>
<evidence type="ECO:0000259" key="10">
    <source>
        <dbReference type="PROSITE" id="PS50011"/>
    </source>
</evidence>
<sequence length="449" mass="48542">MADAEGQVLADRYRLVSLLGRGGMGAVWRARDEQLGREVAVKELRLPEQLDDAARRTWIARLDREARAAAGLRHPGIVTVHDRVAGDDGRPWIVMELVRGRSLDDLLKAEGRLPPARVAQIGLHLLDALRAAHQAGITHRDIKPANVLLEDDRVVLTDFGIAAVEGDATLTGTGAVLGTPAYMSPEQVRGEEVTAAADLWSLGATLYTAVEGRPPFEGAGTGAVFIAIATQDPTPPVHAGPLEPVLRTLLDRTPSRRPTPDRLHTQLTAVAQGRPPEQPTLVQPPVPQPPQRPARTRKVKKAAFIALAAVAATLTLTVATGWVVNEFQGWQGNRRYEANMDTVGGLGTIPGSSTELTRTYKDTVEVDSTLCEDTSAPGCNLQAQVDTVLTWFRTRNGVRSVLLQPPTEEPNTYPSRSLTVLTEGSPKITEVIVYDNEHTDKIMLSFTVG</sequence>
<keyword evidence="3 11" id="KW-0808">Transferase</keyword>
<dbReference type="InterPro" id="IPR008271">
    <property type="entry name" value="Ser/Thr_kinase_AS"/>
</dbReference>
<dbReference type="PROSITE" id="PS00107">
    <property type="entry name" value="PROTEIN_KINASE_ATP"/>
    <property type="match status" value="1"/>
</dbReference>
<dbReference type="InterPro" id="IPR011009">
    <property type="entry name" value="Kinase-like_dom_sf"/>
</dbReference>
<accession>A0ABV4Q454</accession>
<dbReference type="InterPro" id="IPR000719">
    <property type="entry name" value="Prot_kinase_dom"/>
</dbReference>
<evidence type="ECO:0000256" key="6">
    <source>
        <dbReference type="ARBA" id="ARBA00022840"/>
    </source>
</evidence>
<dbReference type="SUPFAM" id="SSF56112">
    <property type="entry name" value="Protein kinase-like (PK-like)"/>
    <property type="match status" value="1"/>
</dbReference>
<evidence type="ECO:0000256" key="7">
    <source>
        <dbReference type="PROSITE-ProRule" id="PRU10141"/>
    </source>
</evidence>
<dbReference type="PANTHER" id="PTHR43289:SF6">
    <property type="entry name" value="SERINE_THREONINE-PROTEIN KINASE NEKL-3"/>
    <property type="match status" value="1"/>
</dbReference>
<evidence type="ECO:0000256" key="3">
    <source>
        <dbReference type="ARBA" id="ARBA00022679"/>
    </source>
</evidence>
<feature type="compositionally biased region" description="Pro residues" evidence="8">
    <location>
        <begin position="276"/>
        <end position="292"/>
    </location>
</feature>
<evidence type="ECO:0000313" key="11">
    <source>
        <dbReference type="EMBL" id="MFA1537848.1"/>
    </source>
</evidence>
<dbReference type="Gene3D" id="1.10.510.10">
    <property type="entry name" value="Transferase(Phosphotransferase) domain 1"/>
    <property type="match status" value="1"/>
</dbReference>
<dbReference type="Pfam" id="PF00069">
    <property type="entry name" value="Pkinase"/>
    <property type="match status" value="1"/>
</dbReference>
<evidence type="ECO:0000256" key="1">
    <source>
        <dbReference type="ARBA" id="ARBA00012513"/>
    </source>
</evidence>
<dbReference type="EMBL" id="JAXCEI010000001">
    <property type="protein sequence ID" value="MFA1537848.1"/>
    <property type="molecule type" value="Genomic_DNA"/>
</dbReference>
<dbReference type="Proteomes" id="UP001569963">
    <property type="component" value="Unassembled WGS sequence"/>
</dbReference>
<keyword evidence="9" id="KW-1133">Transmembrane helix</keyword>
<feature type="transmembrane region" description="Helical" evidence="9">
    <location>
        <begin position="302"/>
        <end position="324"/>
    </location>
</feature>
<keyword evidence="12" id="KW-1185">Reference proteome</keyword>
<comment type="caution">
    <text evidence="11">The sequence shown here is derived from an EMBL/GenBank/DDBJ whole genome shotgun (WGS) entry which is preliminary data.</text>
</comment>
<organism evidence="11 12">
    <name type="scientific">Actinomadura monticuli</name>
    <dbReference type="NCBI Taxonomy" id="3097367"/>
    <lineage>
        <taxon>Bacteria</taxon>
        <taxon>Bacillati</taxon>
        <taxon>Actinomycetota</taxon>
        <taxon>Actinomycetes</taxon>
        <taxon>Streptosporangiales</taxon>
        <taxon>Thermomonosporaceae</taxon>
        <taxon>Actinomadura</taxon>
    </lineage>
</organism>
<dbReference type="CDD" id="cd14014">
    <property type="entry name" value="STKc_PknB_like"/>
    <property type="match status" value="1"/>
</dbReference>
<feature type="binding site" evidence="7">
    <location>
        <position position="42"/>
    </location>
    <ligand>
        <name>ATP</name>
        <dbReference type="ChEBI" id="CHEBI:30616"/>
    </ligand>
</feature>
<proteinExistence type="predicted"/>
<dbReference type="SMART" id="SM00220">
    <property type="entry name" value="S_TKc"/>
    <property type="match status" value="1"/>
</dbReference>
<feature type="region of interest" description="Disordered" evidence="8">
    <location>
        <begin position="270"/>
        <end position="293"/>
    </location>
</feature>
<dbReference type="GO" id="GO:0004674">
    <property type="term" value="F:protein serine/threonine kinase activity"/>
    <property type="evidence" value="ECO:0007669"/>
    <property type="project" value="UniProtKB-EC"/>
</dbReference>
<evidence type="ECO:0000256" key="8">
    <source>
        <dbReference type="SAM" id="MobiDB-lite"/>
    </source>
</evidence>
<dbReference type="PROSITE" id="PS50011">
    <property type="entry name" value="PROTEIN_KINASE_DOM"/>
    <property type="match status" value="1"/>
</dbReference>
<dbReference type="PANTHER" id="PTHR43289">
    <property type="entry name" value="MITOGEN-ACTIVATED PROTEIN KINASE KINASE KINASE 20-RELATED"/>
    <property type="match status" value="1"/>
</dbReference>
<keyword evidence="2" id="KW-0723">Serine/threonine-protein kinase</keyword>
<keyword evidence="9" id="KW-0812">Transmembrane</keyword>
<keyword evidence="6 7" id="KW-0067">ATP-binding</keyword>
<reference evidence="11 12" key="1">
    <citation type="submission" date="2023-11" db="EMBL/GenBank/DDBJ databases">
        <title>Actinomadura monticuli sp. nov., isolated from volcanic ash.</title>
        <authorList>
            <person name="Lee S.D."/>
            <person name="Yang H."/>
            <person name="Kim I.S."/>
        </authorList>
    </citation>
    <scope>NUCLEOTIDE SEQUENCE [LARGE SCALE GENOMIC DNA]</scope>
    <source>
        <strain evidence="11 12">DLS-62</strain>
    </source>
</reference>